<evidence type="ECO:0000313" key="1">
    <source>
        <dbReference type="EMBL" id="KAJ4722617.1"/>
    </source>
</evidence>
<name>A0ACC1YFP7_MELAZ</name>
<sequence length="115" mass="12402">MEFHRTNVSLLAFLLIFSILFSSSTIQLGAASRPLYENPLLKKYFPNLINQSLQRGPVPPIGGSPCTHIPGGGGHCPNLQGMNFAGRLVRSPPAAVIVDFPVASSKNKNRQDESS</sequence>
<evidence type="ECO:0000313" key="2">
    <source>
        <dbReference type="Proteomes" id="UP001164539"/>
    </source>
</evidence>
<dbReference type="Proteomes" id="UP001164539">
    <property type="component" value="Chromosome 3"/>
</dbReference>
<accession>A0ACC1YFP7</accession>
<organism evidence="1 2">
    <name type="scientific">Melia azedarach</name>
    <name type="common">Chinaberry tree</name>
    <dbReference type="NCBI Taxonomy" id="155640"/>
    <lineage>
        <taxon>Eukaryota</taxon>
        <taxon>Viridiplantae</taxon>
        <taxon>Streptophyta</taxon>
        <taxon>Embryophyta</taxon>
        <taxon>Tracheophyta</taxon>
        <taxon>Spermatophyta</taxon>
        <taxon>Magnoliopsida</taxon>
        <taxon>eudicotyledons</taxon>
        <taxon>Gunneridae</taxon>
        <taxon>Pentapetalae</taxon>
        <taxon>rosids</taxon>
        <taxon>malvids</taxon>
        <taxon>Sapindales</taxon>
        <taxon>Meliaceae</taxon>
        <taxon>Melia</taxon>
    </lineage>
</organism>
<reference evidence="1 2" key="1">
    <citation type="journal article" date="2023" name="Science">
        <title>Complex scaffold remodeling in plant triterpene biosynthesis.</title>
        <authorList>
            <person name="De La Pena R."/>
            <person name="Hodgson H."/>
            <person name="Liu J.C."/>
            <person name="Stephenson M.J."/>
            <person name="Martin A.C."/>
            <person name="Owen C."/>
            <person name="Harkess A."/>
            <person name="Leebens-Mack J."/>
            <person name="Jimenez L.E."/>
            <person name="Osbourn A."/>
            <person name="Sattely E.S."/>
        </authorList>
    </citation>
    <scope>NUCLEOTIDE SEQUENCE [LARGE SCALE GENOMIC DNA]</scope>
    <source>
        <strain evidence="2">cv. JPN11</strain>
        <tissue evidence="1">Leaf</tissue>
    </source>
</reference>
<proteinExistence type="predicted"/>
<keyword evidence="2" id="KW-1185">Reference proteome</keyword>
<gene>
    <name evidence="1" type="ORF">OWV82_006085</name>
</gene>
<dbReference type="EMBL" id="CM051396">
    <property type="protein sequence ID" value="KAJ4722617.1"/>
    <property type="molecule type" value="Genomic_DNA"/>
</dbReference>
<comment type="caution">
    <text evidence="1">The sequence shown here is derived from an EMBL/GenBank/DDBJ whole genome shotgun (WGS) entry which is preliminary data.</text>
</comment>
<protein>
    <submittedName>
        <fullName evidence="1">Uncharacterized protein</fullName>
    </submittedName>
</protein>